<dbReference type="GO" id="GO:0006281">
    <property type="term" value="P:DNA repair"/>
    <property type="evidence" value="ECO:0007669"/>
    <property type="project" value="TreeGrafter"/>
</dbReference>
<dbReference type="RefSeq" id="WP_021630808.1">
    <property type="nucleotide sequence ID" value="NZ_KN174161.1"/>
</dbReference>
<gene>
    <name evidence="1" type="ORF">HMPREF9460_00272</name>
</gene>
<sequence>MDVFDGLLFDLDGTLWDSVDAICISWNRALERLAPEYAGTVTRARLLPCMGMLLPDILHRLVPELDQERMKPILEEVLVEENAYVAAHGGVLYPGVEQTLAALSARCPLFLVSNCQDGYIEAFFQAHGLGRYFTDYENPGRTGLPKADNIALVAERNGLRRPLYIGDTQGDYDAASKAGVPFLHAAYGFGRIDRPVPSVATFGDLPDAIRRLTPP</sequence>
<dbReference type="InterPro" id="IPR023214">
    <property type="entry name" value="HAD_sf"/>
</dbReference>
<dbReference type="SUPFAM" id="SSF56784">
    <property type="entry name" value="HAD-like"/>
    <property type="match status" value="1"/>
</dbReference>
<dbReference type="PANTHER" id="PTHR43434">
    <property type="entry name" value="PHOSPHOGLYCOLATE PHOSPHATASE"/>
    <property type="match status" value="1"/>
</dbReference>
<reference evidence="1 2" key="1">
    <citation type="submission" date="2011-08" db="EMBL/GenBank/DDBJ databases">
        <title>The Genome Sequence of Clostridium orbiscindens 1_3_50AFAA.</title>
        <authorList>
            <consortium name="The Broad Institute Genome Sequencing Platform"/>
            <person name="Earl A."/>
            <person name="Ward D."/>
            <person name="Feldgarden M."/>
            <person name="Gevers D."/>
            <person name="Daigneault M."/>
            <person name="Strauss J."/>
            <person name="Allen-Vercoe E."/>
            <person name="Young S.K."/>
            <person name="Zeng Q."/>
            <person name="Gargeya S."/>
            <person name="Fitzgerald M."/>
            <person name="Haas B."/>
            <person name="Abouelleil A."/>
            <person name="Alvarado L."/>
            <person name="Arachchi H.M."/>
            <person name="Berlin A."/>
            <person name="Brown A."/>
            <person name="Chapman S.B."/>
            <person name="Chen Z."/>
            <person name="Dunbar C."/>
            <person name="Freedman E."/>
            <person name="Gearin G."/>
            <person name="Gellesch M."/>
            <person name="Goldberg J."/>
            <person name="Griggs A."/>
            <person name="Gujja S."/>
            <person name="Heiman D."/>
            <person name="Howarth C."/>
            <person name="Larson L."/>
            <person name="Lui A."/>
            <person name="MacDonald P.J.P."/>
            <person name="Montmayeur A."/>
            <person name="Murphy C."/>
            <person name="Neiman D."/>
            <person name="Pearson M."/>
            <person name="Priest M."/>
            <person name="Roberts A."/>
            <person name="Saif S."/>
            <person name="Shea T."/>
            <person name="Shenoy N."/>
            <person name="Sisk P."/>
            <person name="Stolte C."/>
            <person name="Sykes S."/>
            <person name="Wortman J."/>
            <person name="Nusbaum C."/>
            <person name="Birren B."/>
        </authorList>
    </citation>
    <scope>NUCLEOTIDE SEQUENCE [LARGE SCALE GENOMIC DNA]</scope>
    <source>
        <strain evidence="1 2">1_3_50AFAA</strain>
    </source>
</reference>
<dbReference type="EMBL" id="ADLO01000008">
    <property type="protein sequence ID" value="KGF57338.1"/>
    <property type="molecule type" value="Genomic_DNA"/>
</dbReference>
<comment type="caution">
    <text evidence="1">The sequence shown here is derived from an EMBL/GenBank/DDBJ whole genome shotgun (WGS) entry which is preliminary data.</text>
</comment>
<dbReference type="PATRIC" id="fig|742738.3.peg.285"/>
<dbReference type="InterPro" id="IPR036412">
    <property type="entry name" value="HAD-like_sf"/>
</dbReference>
<dbReference type="GO" id="GO:0008967">
    <property type="term" value="F:phosphoglycolate phosphatase activity"/>
    <property type="evidence" value="ECO:0007669"/>
    <property type="project" value="TreeGrafter"/>
</dbReference>
<dbReference type="Gene3D" id="3.40.50.1000">
    <property type="entry name" value="HAD superfamily/HAD-like"/>
    <property type="match status" value="1"/>
</dbReference>
<dbReference type="Proteomes" id="UP000029585">
    <property type="component" value="Unassembled WGS sequence"/>
</dbReference>
<dbReference type="Gene3D" id="1.10.150.240">
    <property type="entry name" value="Putative phosphatase, domain 2"/>
    <property type="match status" value="1"/>
</dbReference>
<dbReference type="InterPro" id="IPR050155">
    <property type="entry name" value="HAD-like_hydrolase_sf"/>
</dbReference>
<dbReference type="InterPro" id="IPR023198">
    <property type="entry name" value="PGP-like_dom2"/>
</dbReference>
<dbReference type="HOGENOM" id="CLU_045011_19_4_9"/>
<dbReference type="SFLD" id="SFLDS00003">
    <property type="entry name" value="Haloacid_Dehalogenase"/>
    <property type="match status" value="1"/>
</dbReference>
<dbReference type="NCBIfam" id="TIGR01549">
    <property type="entry name" value="HAD-SF-IA-v1"/>
    <property type="match status" value="1"/>
</dbReference>
<dbReference type="PANTHER" id="PTHR43434:SF1">
    <property type="entry name" value="PHOSPHOGLYCOLATE PHOSPHATASE"/>
    <property type="match status" value="1"/>
</dbReference>
<protein>
    <submittedName>
        <fullName evidence="1">Uncharacterized protein</fullName>
    </submittedName>
</protein>
<proteinExistence type="predicted"/>
<evidence type="ECO:0000313" key="2">
    <source>
        <dbReference type="Proteomes" id="UP000029585"/>
    </source>
</evidence>
<dbReference type="eggNOG" id="COG0546">
    <property type="taxonomic scope" value="Bacteria"/>
</dbReference>
<keyword evidence="2" id="KW-1185">Reference proteome</keyword>
<dbReference type="Pfam" id="PF13419">
    <property type="entry name" value="HAD_2"/>
    <property type="match status" value="1"/>
</dbReference>
<dbReference type="AlphaFoldDB" id="A0A096BD75"/>
<dbReference type="InterPro" id="IPR041492">
    <property type="entry name" value="HAD_2"/>
</dbReference>
<dbReference type="InterPro" id="IPR006439">
    <property type="entry name" value="HAD-SF_hydro_IA"/>
</dbReference>
<accession>A0A096BD75</accession>
<evidence type="ECO:0000313" key="1">
    <source>
        <dbReference type="EMBL" id="KGF57338.1"/>
    </source>
</evidence>
<name>A0A096BD75_FLAPL</name>
<dbReference type="SFLD" id="SFLDG01129">
    <property type="entry name" value="C1.5:_HAD__Beta-PGM__Phosphata"/>
    <property type="match status" value="1"/>
</dbReference>
<organism evidence="1 2">
    <name type="scientific">Flavonifractor plautii 1_3_50AFAA</name>
    <dbReference type="NCBI Taxonomy" id="742738"/>
    <lineage>
        <taxon>Bacteria</taxon>
        <taxon>Bacillati</taxon>
        <taxon>Bacillota</taxon>
        <taxon>Clostridia</taxon>
        <taxon>Eubacteriales</taxon>
        <taxon>Oscillospiraceae</taxon>
        <taxon>Flavonifractor</taxon>
    </lineage>
</organism>